<dbReference type="SUPFAM" id="SSF52047">
    <property type="entry name" value="RNI-like"/>
    <property type="match status" value="1"/>
</dbReference>
<evidence type="ECO:0000313" key="3">
    <source>
        <dbReference type="Proteomes" id="UP000507470"/>
    </source>
</evidence>
<dbReference type="OrthoDB" id="120976at2759"/>
<name>A0A6J8BYH3_MYTCO</name>
<dbReference type="InterPro" id="IPR052394">
    <property type="entry name" value="LRR-containing"/>
</dbReference>
<evidence type="ECO:0000313" key="2">
    <source>
        <dbReference type="EMBL" id="CAC5389095.1"/>
    </source>
</evidence>
<sequence>MNDKISTVTFKIEDVYISKTSDDASSQNSEDKDEECKKVIYPEEISSDFDTDLDIIPPQKEQKTNAETCIHIYKTSCSNLGNYPPQQKIIDTLDKPMMSLSSRSLGPTPIRPLCLALTENLKVETLNLDGVDLQEEGCKYVSEMLLENSSICRLNISKNGLGPIAAKYLSIAIMQSRFLQQLNLSDNKFEFEAALSLSRAIAKNDRICNIDLSKNEFCSRSGNVLGSAIAENKKLEKLNLSWNEIRGKGAVAVFKGIMVNTCLKSIDLSWNGINWKAAEILSMALSKNTTLQVLNIGNNPITTTGAMDLVEAAETKTSALKLLDLTDVPVLSETTLLAFVINRQRPFQFVHGDVVHTPDVLGQRFVLQATAMQRLLAYMKRLGIRPVELLRGFDKNVQFDITRDEFIKRLKKCGVHLFKFEMDALADSIAMHGNINYKKLVDAVKEEIYGERRLKIKERQKIKKIKEHHKRILDLNLPTEVVSTDDEELTIVTKQHGGTQIKKLPSIASTSYHSILSSASKISLTNHGDQISTGRGKKAKGISYSAPLGGTVEQTKKRKKKRRIKKQPAVKSWMSKVAV</sequence>
<feature type="compositionally biased region" description="Basic residues" evidence="1">
    <location>
        <begin position="556"/>
        <end position="568"/>
    </location>
</feature>
<dbReference type="AlphaFoldDB" id="A0A6J8BYH3"/>
<dbReference type="Pfam" id="PF13516">
    <property type="entry name" value="LRR_6"/>
    <property type="match status" value="3"/>
</dbReference>
<reference evidence="2 3" key="1">
    <citation type="submission" date="2020-06" db="EMBL/GenBank/DDBJ databases">
        <authorList>
            <person name="Li R."/>
            <person name="Bekaert M."/>
        </authorList>
    </citation>
    <scope>NUCLEOTIDE SEQUENCE [LARGE SCALE GENOMIC DNA]</scope>
    <source>
        <strain evidence="3">wild</strain>
    </source>
</reference>
<evidence type="ECO:0000256" key="1">
    <source>
        <dbReference type="SAM" id="MobiDB-lite"/>
    </source>
</evidence>
<accession>A0A6J8BYH3</accession>
<protein>
    <submittedName>
        <fullName evidence="2">Uncharacterized protein</fullName>
    </submittedName>
</protein>
<dbReference type="Gene3D" id="3.80.10.10">
    <property type="entry name" value="Ribonuclease Inhibitor"/>
    <property type="match status" value="2"/>
</dbReference>
<dbReference type="Proteomes" id="UP000507470">
    <property type="component" value="Unassembled WGS sequence"/>
</dbReference>
<organism evidence="2 3">
    <name type="scientific">Mytilus coruscus</name>
    <name type="common">Sea mussel</name>
    <dbReference type="NCBI Taxonomy" id="42192"/>
    <lineage>
        <taxon>Eukaryota</taxon>
        <taxon>Metazoa</taxon>
        <taxon>Spiralia</taxon>
        <taxon>Lophotrochozoa</taxon>
        <taxon>Mollusca</taxon>
        <taxon>Bivalvia</taxon>
        <taxon>Autobranchia</taxon>
        <taxon>Pteriomorphia</taxon>
        <taxon>Mytilida</taxon>
        <taxon>Mytiloidea</taxon>
        <taxon>Mytilidae</taxon>
        <taxon>Mytilinae</taxon>
        <taxon>Mytilus</taxon>
    </lineage>
</organism>
<dbReference type="InterPro" id="IPR032675">
    <property type="entry name" value="LRR_dom_sf"/>
</dbReference>
<dbReference type="PANTHER" id="PTHR24114">
    <property type="entry name" value="LEUCINE RICH REPEAT FAMILY PROTEIN"/>
    <property type="match status" value="1"/>
</dbReference>
<keyword evidence="3" id="KW-1185">Reference proteome</keyword>
<dbReference type="SMART" id="SM00368">
    <property type="entry name" value="LRR_RI"/>
    <property type="match status" value="7"/>
</dbReference>
<dbReference type="InterPro" id="IPR001611">
    <property type="entry name" value="Leu-rich_rpt"/>
</dbReference>
<dbReference type="PANTHER" id="PTHR24114:SF50">
    <property type="entry name" value="RNI-LIKE PROTEIN"/>
    <property type="match status" value="1"/>
</dbReference>
<feature type="region of interest" description="Disordered" evidence="1">
    <location>
        <begin position="526"/>
        <end position="579"/>
    </location>
</feature>
<gene>
    <name evidence="2" type="ORF">MCOR_24310</name>
</gene>
<dbReference type="EMBL" id="CACVKT020004320">
    <property type="protein sequence ID" value="CAC5389095.1"/>
    <property type="molecule type" value="Genomic_DNA"/>
</dbReference>
<proteinExistence type="predicted"/>